<keyword evidence="3" id="KW-1185">Reference proteome</keyword>
<accession>A0A835III8</accession>
<reference evidence="2 3" key="1">
    <citation type="submission" date="2020-10" db="EMBL/GenBank/DDBJ databases">
        <title>The Coptis chinensis genome and diversification of protoberbering-type alkaloids.</title>
        <authorList>
            <person name="Wang B."/>
            <person name="Shu S."/>
            <person name="Song C."/>
            <person name="Liu Y."/>
        </authorList>
    </citation>
    <scope>NUCLEOTIDE SEQUENCE [LARGE SCALE GENOMIC DNA]</scope>
    <source>
        <strain evidence="2">HL-2020</strain>
        <tissue evidence="2">Leaf</tissue>
    </source>
</reference>
<proteinExistence type="predicted"/>
<dbReference type="PANTHER" id="PTHR33116">
    <property type="entry name" value="REVERSE TRANSCRIPTASE ZINC-BINDING DOMAIN-CONTAINING PROTEIN-RELATED-RELATED"/>
    <property type="match status" value="1"/>
</dbReference>
<evidence type="ECO:0000313" key="2">
    <source>
        <dbReference type="EMBL" id="KAF9618451.1"/>
    </source>
</evidence>
<dbReference type="Pfam" id="PF13966">
    <property type="entry name" value="zf-RVT"/>
    <property type="match status" value="1"/>
</dbReference>
<name>A0A835III8_9MAGN</name>
<dbReference type="OrthoDB" id="696485at2759"/>
<feature type="domain" description="Reverse transcriptase zinc-binding" evidence="1">
    <location>
        <begin position="89"/>
        <end position="133"/>
    </location>
</feature>
<organism evidence="2 3">
    <name type="scientific">Coptis chinensis</name>
    <dbReference type="NCBI Taxonomy" id="261450"/>
    <lineage>
        <taxon>Eukaryota</taxon>
        <taxon>Viridiplantae</taxon>
        <taxon>Streptophyta</taxon>
        <taxon>Embryophyta</taxon>
        <taxon>Tracheophyta</taxon>
        <taxon>Spermatophyta</taxon>
        <taxon>Magnoliopsida</taxon>
        <taxon>Ranunculales</taxon>
        <taxon>Ranunculaceae</taxon>
        <taxon>Coptidoideae</taxon>
        <taxon>Coptis</taxon>
    </lineage>
</organism>
<evidence type="ECO:0000313" key="3">
    <source>
        <dbReference type="Proteomes" id="UP000631114"/>
    </source>
</evidence>
<dbReference type="PANTHER" id="PTHR33116:SF75">
    <property type="entry name" value="RIBONUCLEASE H PROTEIN"/>
    <property type="match status" value="1"/>
</dbReference>
<dbReference type="EMBL" id="JADFTS010000002">
    <property type="protein sequence ID" value="KAF9618451.1"/>
    <property type="molecule type" value="Genomic_DNA"/>
</dbReference>
<evidence type="ECO:0000259" key="1">
    <source>
        <dbReference type="Pfam" id="PF13966"/>
    </source>
</evidence>
<gene>
    <name evidence="2" type="ORF">IFM89_001174</name>
</gene>
<protein>
    <recommendedName>
        <fullName evidence="1">Reverse transcriptase zinc-binding domain-containing protein</fullName>
    </recommendedName>
</protein>
<dbReference type="Proteomes" id="UP000631114">
    <property type="component" value="Unassembled WGS sequence"/>
</dbReference>
<sequence>MSLLGKWVWRYGRGEPELWKEIIQDKFGVPEVGQGHKAKFWKDAWCTDKPFQEDFEELFRYASDKDGLVKDHMVWENNGLTWNFKLRRGGKILTTDQLRTRGKEVEVECVLCTQVDETADHLMLHCSFSKGVWQNILQPVGIDINQTICPHSILSCLHSWVSPNTTAYGKCIWPLVPYATWWSIWRTRNDAIFNSKPTSIETTIRNIKANLWLWTLMLSERRDYYFGNLMLEWGSVISGVS</sequence>
<comment type="caution">
    <text evidence="2">The sequence shown here is derived from an EMBL/GenBank/DDBJ whole genome shotgun (WGS) entry which is preliminary data.</text>
</comment>
<dbReference type="InterPro" id="IPR026960">
    <property type="entry name" value="RVT-Znf"/>
</dbReference>
<dbReference type="AlphaFoldDB" id="A0A835III8"/>